<keyword evidence="3" id="KW-1185">Reference proteome</keyword>
<gene>
    <name evidence="2" type="ORF">E0I26_15325</name>
</gene>
<comment type="caution">
    <text evidence="2">The sequence shown here is derived from an EMBL/GenBank/DDBJ whole genome shotgun (WGS) entry which is preliminary data.</text>
</comment>
<dbReference type="AlphaFoldDB" id="A0A4R5F3D2"/>
<dbReference type="EMBL" id="SMLG01000015">
    <property type="protein sequence ID" value="TDE41922.1"/>
    <property type="molecule type" value="Genomic_DNA"/>
</dbReference>
<evidence type="ECO:0000313" key="3">
    <source>
        <dbReference type="Proteomes" id="UP000294814"/>
    </source>
</evidence>
<dbReference type="InterPro" id="IPR055214">
    <property type="entry name" value="PTP-NADK"/>
</dbReference>
<name>A0A4R5F3D2_9FLAO</name>
<dbReference type="SUPFAM" id="SSF52799">
    <property type="entry name" value="(Phosphotyrosine protein) phosphatases II"/>
    <property type="match status" value="1"/>
</dbReference>
<sequence length="195" mass="22258">MKKAYKRIGGFLVLFSLCYIAACLYDIHLNYNFKEIATKKVYKSGVIPPDQIKDYVLKYKIKSIIDLRIPGTNDLKLNPEVPGELQAEKNAVAKIKGLNYFSNPSDQIPSQKNINYFLEIMDNPANYPVLIHCHHGTGRAILYSAIYRIEFENSSNEQARLNTRDLVLFSSFDNGTPKGEYLKAYVSRNRVVAQK</sequence>
<feature type="domain" description="Tyrosine specific protein phosphatases" evidence="1">
    <location>
        <begin position="115"/>
        <end position="167"/>
    </location>
</feature>
<dbReference type="InterPro" id="IPR000387">
    <property type="entry name" value="Tyr_Pase_dom"/>
</dbReference>
<evidence type="ECO:0000313" key="2">
    <source>
        <dbReference type="EMBL" id="TDE41922.1"/>
    </source>
</evidence>
<dbReference type="PROSITE" id="PS50056">
    <property type="entry name" value="TYR_PHOSPHATASE_2"/>
    <property type="match status" value="1"/>
</dbReference>
<proteinExistence type="predicted"/>
<dbReference type="InterPro" id="IPR029021">
    <property type="entry name" value="Prot-tyrosine_phosphatase-like"/>
</dbReference>
<dbReference type="RefSeq" id="WP_131917319.1">
    <property type="nucleotide sequence ID" value="NZ_SMLG01000015.1"/>
</dbReference>
<reference evidence="2 3" key="1">
    <citation type="submission" date="2019-03" db="EMBL/GenBank/DDBJ databases">
        <title>Novel species of Flavobacterium.</title>
        <authorList>
            <person name="Liu Q."/>
            <person name="Xin Y.-H."/>
        </authorList>
    </citation>
    <scope>NUCLEOTIDE SEQUENCE [LARGE SCALE GENOMIC DNA]</scope>
    <source>
        <strain evidence="2 3">LB3P52</strain>
    </source>
</reference>
<dbReference type="Gene3D" id="3.90.190.10">
    <property type="entry name" value="Protein tyrosine phosphatase superfamily"/>
    <property type="match status" value="1"/>
</dbReference>
<dbReference type="CDD" id="cd14529">
    <property type="entry name" value="TpbA-like"/>
    <property type="match status" value="1"/>
</dbReference>
<dbReference type="Proteomes" id="UP000294814">
    <property type="component" value="Unassembled WGS sequence"/>
</dbReference>
<dbReference type="OrthoDB" id="9814896at2"/>
<organism evidence="2 3">
    <name type="scientific">Flavobacterium rhamnosiphilum</name>
    <dbReference type="NCBI Taxonomy" id="2541724"/>
    <lineage>
        <taxon>Bacteria</taxon>
        <taxon>Pseudomonadati</taxon>
        <taxon>Bacteroidota</taxon>
        <taxon>Flavobacteriia</taxon>
        <taxon>Flavobacteriales</taxon>
        <taxon>Flavobacteriaceae</taxon>
        <taxon>Flavobacterium</taxon>
    </lineage>
</organism>
<evidence type="ECO:0000259" key="1">
    <source>
        <dbReference type="PROSITE" id="PS50056"/>
    </source>
</evidence>
<accession>A0A4R5F3D2</accession>
<protein>
    <submittedName>
        <fullName evidence="2">Protein phosphatase</fullName>
    </submittedName>
</protein>
<dbReference type="Pfam" id="PF22741">
    <property type="entry name" value="PTP-NADK"/>
    <property type="match status" value="1"/>
</dbReference>